<keyword evidence="2" id="KW-1185">Reference proteome</keyword>
<reference evidence="1" key="1">
    <citation type="submission" date="2022-03" db="EMBL/GenBank/DDBJ databases">
        <title>Identification of a novel bacterium isolated from mangrove sediments.</title>
        <authorList>
            <person name="Pan X."/>
        </authorList>
    </citation>
    <scope>NUCLEOTIDE SEQUENCE</scope>
    <source>
        <strain evidence="1">B2580</strain>
    </source>
</reference>
<dbReference type="RefSeq" id="WP_243994621.1">
    <property type="nucleotide sequence ID" value="NZ_JALHLE010000020.1"/>
</dbReference>
<evidence type="ECO:0000313" key="1">
    <source>
        <dbReference type="EMBL" id="MCJ2179598.1"/>
    </source>
</evidence>
<name>A0ABT0B3Z6_9SPHN</name>
<comment type="caution">
    <text evidence="1">The sequence shown here is derived from an EMBL/GenBank/DDBJ whole genome shotgun (WGS) entry which is preliminary data.</text>
</comment>
<protein>
    <submittedName>
        <fullName evidence="1">Uncharacterized protein</fullName>
    </submittedName>
</protein>
<organism evidence="1 2">
    <name type="scientific">Novosphingobium album</name>
    <name type="common">ex Hu et al. 2023</name>
    <dbReference type="NCBI Taxonomy" id="2930093"/>
    <lineage>
        <taxon>Bacteria</taxon>
        <taxon>Pseudomonadati</taxon>
        <taxon>Pseudomonadota</taxon>
        <taxon>Alphaproteobacteria</taxon>
        <taxon>Sphingomonadales</taxon>
        <taxon>Sphingomonadaceae</taxon>
        <taxon>Novosphingobium</taxon>
    </lineage>
</organism>
<evidence type="ECO:0000313" key="2">
    <source>
        <dbReference type="Proteomes" id="UP001162880"/>
    </source>
</evidence>
<proteinExistence type="predicted"/>
<accession>A0ABT0B3Z6</accession>
<gene>
    <name evidence="1" type="ORF">MTR64_13565</name>
</gene>
<dbReference type="EMBL" id="JALHLE010000020">
    <property type="protein sequence ID" value="MCJ2179598.1"/>
    <property type="molecule type" value="Genomic_DNA"/>
</dbReference>
<sequence>MAEMVVAEALATLSEIASSGARSLLPHLVGQRFEALRAVVGSNGPLSDVGCRVADVLEEFYEFHRYRTYLCHGVSDLSFGHNGDWLITLHMTNFSAGIIKRSNVSITATQAALLLEQLRSARQRLDGQLRGMLAALNRMQR</sequence>
<dbReference type="Proteomes" id="UP001162880">
    <property type="component" value="Unassembled WGS sequence"/>
</dbReference>